<accession>A0A9W6DF24</accession>
<protein>
    <submittedName>
        <fullName evidence="2">Uncharacterized protein</fullName>
    </submittedName>
</protein>
<reference evidence="2" key="1">
    <citation type="submission" date="2022-06" db="EMBL/GenBank/DDBJ databases">
        <title>Vallitalea longa sp. nov., an anaerobic bacterium isolated from marine sediment.</title>
        <authorList>
            <person name="Hirano S."/>
            <person name="Terahara T."/>
            <person name="Mori K."/>
            <person name="Hamada M."/>
            <person name="Matsumoto R."/>
            <person name="Kobayashi T."/>
        </authorList>
    </citation>
    <scope>NUCLEOTIDE SEQUENCE</scope>
    <source>
        <strain evidence="2">SH18-1</strain>
    </source>
</reference>
<keyword evidence="1" id="KW-1133">Transmembrane helix</keyword>
<evidence type="ECO:0000313" key="2">
    <source>
        <dbReference type="EMBL" id="GKX29042.1"/>
    </source>
</evidence>
<proteinExistence type="predicted"/>
<dbReference type="AlphaFoldDB" id="A0A9W6DF24"/>
<organism evidence="2 3">
    <name type="scientific">Vallitalea longa</name>
    <dbReference type="NCBI Taxonomy" id="2936439"/>
    <lineage>
        <taxon>Bacteria</taxon>
        <taxon>Bacillati</taxon>
        <taxon>Bacillota</taxon>
        <taxon>Clostridia</taxon>
        <taxon>Lachnospirales</taxon>
        <taxon>Vallitaleaceae</taxon>
        <taxon>Vallitalea</taxon>
    </lineage>
</organism>
<comment type="caution">
    <text evidence="2">The sequence shown here is derived from an EMBL/GenBank/DDBJ whole genome shotgun (WGS) entry which is preliminary data.</text>
</comment>
<keyword evidence="3" id="KW-1185">Reference proteome</keyword>
<gene>
    <name evidence="2" type="ORF">SH1V18_15220</name>
</gene>
<dbReference type="RefSeq" id="WP_281814129.1">
    <property type="nucleotide sequence ID" value="NZ_BRLB01000002.1"/>
</dbReference>
<feature type="transmembrane region" description="Helical" evidence="1">
    <location>
        <begin position="6"/>
        <end position="22"/>
    </location>
</feature>
<dbReference type="EMBL" id="BRLB01000002">
    <property type="protein sequence ID" value="GKX29042.1"/>
    <property type="molecule type" value="Genomic_DNA"/>
</dbReference>
<sequence length="53" mass="6261">MHNLVLGIGIGFITGVMTHWSIRKIKKYRHDKKIWDDFVKRIRVQLKAGTLKI</sequence>
<name>A0A9W6DF24_9FIRM</name>
<dbReference type="Proteomes" id="UP001144256">
    <property type="component" value="Unassembled WGS sequence"/>
</dbReference>
<keyword evidence="1" id="KW-0472">Membrane</keyword>
<keyword evidence="1" id="KW-0812">Transmembrane</keyword>
<evidence type="ECO:0000256" key="1">
    <source>
        <dbReference type="SAM" id="Phobius"/>
    </source>
</evidence>
<evidence type="ECO:0000313" key="3">
    <source>
        <dbReference type="Proteomes" id="UP001144256"/>
    </source>
</evidence>